<reference evidence="1 2" key="1">
    <citation type="submission" date="2021-06" db="EMBL/GenBank/DDBJ databases">
        <authorList>
            <person name="Kallberg Y."/>
            <person name="Tangrot J."/>
            <person name="Rosling A."/>
        </authorList>
    </citation>
    <scope>NUCLEOTIDE SEQUENCE [LARGE SCALE GENOMIC DNA]</scope>
    <source>
        <strain evidence="1 2">120-4 pot B 10/14</strain>
    </source>
</reference>
<gene>
    <name evidence="1" type="ORF">GMARGA_LOCUS2466</name>
</gene>
<evidence type="ECO:0000313" key="2">
    <source>
        <dbReference type="Proteomes" id="UP000789901"/>
    </source>
</evidence>
<name>A0ABM8W297_GIGMA</name>
<sequence length="48" mass="5586">MSKIVKLKSKVTIENYVTESQRCFQSYSTESQKFTKVNILFESLPDPL</sequence>
<accession>A0ABM8W297</accession>
<dbReference type="Proteomes" id="UP000789901">
    <property type="component" value="Unassembled WGS sequence"/>
</dbReference>
<organism evidence="1 2">
    <name type="scientific">Gigaspora margarita</name>
    <dbReference type="NCBI Taxonomy" id="4874"/>
    <lineage>
        <taxon>Eukaryota</taxon>
        <taxon>Fungi</taxon>
        <taxon>Fungi incertae sedis</taxon>
        <taxon>Mucoromycota</taxon>
        <taxon>Glomeromycotina</taxon>
        <taxon>Glomeromycetes</taxon>
        <taxon>Diversisporales</taxon>
        <taxon>Gigasporaceae</taxon>
        <taxon>Gigaspora</taxon>
    </lineage>
</organism>
<protein>
    <submittedName>
        <fullName evidence="1">18749_t:CDS:1</fullName>
    </submittedName>
</protein>
<dbReference type="EMBL" id="CAJVQB010000774">
    <property type="protein sequence ID" value="CAG8506594.1"/>
    <property type="molecule type" value="Genomic_DNA"/>
</dbReference>
<comment type="caution">
    <text evidence="1">The sequence shown here is derived from an EMBL/GenBank/DDBJ whole genome shotgun (WGS) entry which is preliminary data.</text>
</comment>
<proteinExistence type="predicted"/>
<evidence type="ECO:0000313" key="1">
    <source>
        <dbReference type="EMBL" id="CAG8506594.1"/>
    </source>
</evidence>
<keyword evidence="2" id="KW-1185">Reference proteome</keyword>